<feature type="compositionally biased region" description="Basic residues" evidence="2">
    <location>
        <begin position="124"/>
        <end position="142"/>
    </location>
</feature>
<reference evidence="3" key="1">
    <citation type="submission" date="2014-09" db="EMBL/GenBank/DDBJ databases">
        <title>Genome sequence of the luminous mushroom Mycena chlorophos for searching fungal bioluminescence genes.</title>
        <authorList>
            <person name="Tanaka Y."/>
            <person name="Kasuga D."/>
            <person name="Oba Y."/>
            <person name="Hase S."/>
            <person name="Sato K."/>
            <person name="Oba Y."/>
            <person name="Sakakibara Y."/>
        </authorList>
    </citation>
    <scope>NUCLEOTIDE SEQUENCE</scope>
</reference>
<proteinExistence type="predicted"/>
<feature type="coiled-coil region" evidence="1">
    <location>
        <begin position="4"/>
        <end position="53"/>
    </location>
</feature>
<gene>
    <name evidence="3" type="ORF">MCHLO_11111</name>
</gene>
<keyword evidence="1" id="KW-0175">Coiled coil</keyword>
<name>A0ABQ0LT62_MYCCL</name>
<accession>A0ABQ0LT62</accession>
<evidence type="ECO:0000256" key="1">
    <source>
        <dbReference type="SAM" id="Coils"/>
    </source>
</evidence>
<dbReference type="EMBL" id="DF848555">
    <property type="protein sequence ID" value="GAT54241.1"/>
    <property type="molecule type" value="Genomic_DNA"/>
</dbReference>
<feature type="region of interest" description="Disordered" evidence="2">
    <location>
        <begin position="59"/>
        <end position="142"/>
    </location>
</feature>
<evidence type="ECO:0000313" key="4">
    <source>
        <dbReference type="Proteomes" id="UP000815677"/>
    </source>
</evidence>
<evidence type="ECO:0000313" key="3">
    <source>
        <dbReference type="EMBL" id="GAT54241.1"/>
    </source>
</evidence>
<keyword evidence="4" id="KW-1185">Reference proteome</keyword>
<feature type="compositionally biased region" description="Basic and acidic residues" evidence="2">
    <location>
        <begin position="59"/>
        <end position="68"/>
    </location>
</feature>
<evidence type="ECO:0000256" key="2">
    <source>
        <dbReference type="SAM" id="MobiDB-lite"/>
    </source>
</evidence>
<sequence>MRHIKLLERVKDGLSKANLEAEKERNEVLQGRLKTLEAQLTLAKEQMAEDKLELHLERSGKKEVEAELKMTGSRRGRKPSKDALLGRKRPAHDSDSDSEVEDDVPGPSTPKKMKTGADGQQKSHGWKRGTRSSSRSKPHPTG</sequence>
<protein>
    <submittedName>
        <fullName evidence="3">Uncharacterized protein</fullName>
    </submittedName>
</protein>
<feature type="compositionally biased region" description="Basic and acidic residues" evidence="2">
    <location>
        <begin position="79"/>
        <end position="95"/>
    </location>
</feature>
<organism evidence="3 4">
    <name type="scientific">Mycena chlorophos</name>
    <name type="common">Agaric fungus</name>
    <name type="synonym">Agaricus chlorophos</name>
    <dbReference type="NCBI Taxonomy" id="658473"/>
    <lineage>
        <taxon>Eukaryota</taxon>
        <taxon>Fungi</taxon>
        <taxon>Dikarya</taxon>
        <taxon>Basidiomycota</taxon>
        <taxon>Agaricomycotina</taxon>
        <taxon>Agaricomycetes</taxon>
        <taxon>Agaricomycetidae</taxon>
        <taxon>Agaricales</taxon>
        <taxon>Marasmiineae</taxon>
        <taxon>Mycenaceae</taxon>
        <taxon>Mycena</taxon>
    </lineage>
</organism>
<dbReference type="Proteomes" id="UP000815677">
    <property type="component" value="Unassembled WGS sequence"/>
</dbReference>